<dbReference type="RefSeq" id="WP_164454614.1">
    <property type="nucleotide sequence ID" value="NZ_JAAIJQ010000073.1"/>
</dbReference>
<dbReference type="AlphaFoldDB" id="A0A6M0K2Y4"/>
<sequence length="304" mass="32706">MHLSDHSRSQLDEAYVQSLDEGQLRGLSLRLLDDLKEARERLRQNPSNSSRPPSSRAPWDRPSSDEDETDATSPEASTAAQDTNEPPEEPSAEVDSSAQAPAAPSDAPPSGDTDKPKPKRKAGKQPGAPGVGRTQVLKAQATRAHRAEVCAACGEALPADAPSVAYAGFQSVDLVWGDPEQPGLHLQVTDHRLFDTRCACAHQTRARPGEGQVEDPTLQPAALSEWRLVGPGLASLIVALHLRFRMSRRRMREFLHDWLALSVSVGTLDQTLREAAAAVTPLEAELIDAVSASISVVPTVMQCT</sequence>
<keyword evidence="3" id="KW-1185">Reference proteome</keyword>
<feature type="compositionally biased region" description="Low complexity" evidence="1">
    <location>
        <begin position="95"/>
        <end position="111"/>
    </location>
</feature>
<reference evidence="2 3" key="1">
    <citation type="submission" date="2020-02" db="EMBL/GenBank/DDBJ databases">
        <title>Genome sequences of Thiorhodococcus mannitoliphagus and Thiorhodococcus minor, purple sulfur photosynthetic bacteria in the gammaproteobacterial family, Chromatiaceae.</title>
        <authorList>
            <person name="Aviles F.A."/>
            <person name="Meyer T.E."/>
            <person name="Kyndt J.A."/>
        </authorList>
    </citation>
    <scope>NUCLEOTIDE SEQUENCE [LARGE SCALE GENOMIC DNA]</scope>
    <source>
        <strain evidence="2 3">DSM 11518</strain>
    </source>
</reference>
<feature type="compositionally biased region" description="Low complexity" evidence="1">
    <location>
        <begin position="44"/>
        <end position="57"/>
    </location>
</feature>
<feature type="region of interest" description="Disordered" evidence="1">
    <location>
        <begin position="38"/>
        <end position="140"/>
    </location>
</feature>
<organism evidence="2 3">
    <name type="scientific">Thiorhodococcus minor</name>
    <dbReference type="NCBI Taxonomy" id="57489"/>
    <lineage>
        <taxon>Bacteria</taxon>
        <taxon>Pseudomonadati</taxon>
        <taxon>Pseudomonadota</taxon>
        <taxon>Gammaproteobacteria</taxon>
        <taxon>Chromatiales</taxon>
        <taxon>Chromatiaceae</taxon>
        <taxon>Thiorhodococcus</taxon>
    </lineage>
</organism>
<gene>
    <name evidence="2" type="ORF">G3446_19695</name>
</gene>
<accession>A0A6M0K2Y4</accession>
<feature type="compositionally biased region" description="Polar residues" evidence="1">
    <location>
        <begin position="71"/>
        <end position="84"/>
    </location>
</feature>
<evidence type="ECO:0000256" key="1">
    <source>
        <dbReference type="SAM" id="MobiDB-lite"/>
    </source>
</evidence>
<protein>
    <recommendedName>
        <fullName evidence="4">IS66 family transposase</fullName>
    </recommendedName>
</protein>
<evidence type="ECO:0000313" key="2">
    <source>
        <dbReference type="EMBL" id="NEV64080.1"/>
    </source>
</evidence>
<comment type="caution">
    <text evidence="2">The sequence shown here is derived from an EMBL/GenBank/DDBJ whole genome shotgun (WGS) entry which is preliminary data.</text>
</comment>
<evidence type="ECO:0000313" key="3">
    <source>
        <dbReference type="Proteomes" id="UP000483379"/>
    </source>
</evidence>
<evidence type="ECO:0008006" key="4">
    <source>
        <dbReference type="Google" id="ProtNLM"/>
    </source>
</evidence>
<name>A0A6M0K2Y4_9GAMM</name>
<dbReference type="Proteomes" id="UP000483379">
    <property type="component" value="Unassembled WGS sequence"/>
</dbReference>
<dbReference type="EMBL" id="JAAIJQ010000073">
    <property type="protein sequence ID" value="NEV64080.1"/>
    <property type="molecule type" value="Genomic_DNA"/>
</dbReference>
<proteinExistence type="predicted"/>